<dbReference type="KEGG" id="cput:CONPUDRAFT_169001"/>
<feature type="compositionally biased region" description="Basic and acidic residues" evidence="1">
    <location>
        <begin position="321"/>
        <end position="374"/>
    </location>
</feature>
<feature type="compositionally biased region" description="Low complexity" evidence="1">
    <location>
        <begin position="584"/>
        <end position="595"/>
    </location>
</feature>
<evidence type="ECO:0000313" key="3">
    <source>
        <dbReference type="Proteomes" id="UP000053558"/>
    </source>
</evidence>
<protein>
    <submittedName>
        <fullName evidence="2">Uncharacterized protein</fullName>
    </submittedName>
</protein>
<dbReference type="Proteomes" id="UP000053558">
    <property type="component" value="Unassembled WGS sequence"/>
</dbReference>
<organism evidence="2 3">
    <name type="scientific">Coniophora puteana (strain RWD-64-598)</name>
    <name type="common">Brown rot fungus</name>
    <dbReference type="NCBI Taxonomy" id="741705"/>
    <lineage>
        <taxon>Eukaryota</taxon>
        <taxon>Fungi</taxon>
        <taxon>Dikarya</taxon>
        <taxon>Basidiomycota</taxon>
        <taxon>Agaricomycotina</taxon>
        <taxon>Agaricomycetes</taxon>
        <taxon>Agaricomycetidae</taxon>
        <taxon>Boletales</taxon>
        <taxon>Coniophorineae</taxon>
        <taxon>Coniophoraceae</taxon>
        <taxon>Coniophora</taxon>
    </lineage>
</organism>
<keyword evidence="3" id="KW-1185">Reference proteome</keyword>
<feature type="compositionally biased region" description="Basic and acidic residues" evidence="1">
    <location>
        <begin position="416"/>
        <end position="484"/>
    </location>
</feature>
<feature type="compositionally biased region" description="Basic and acidic residues" evidence="1">
    <location>
        <begin position="293"/>
        <end position="305"/>
    </location>
</feature>
<dbReference type="GeneID" id="19206127"/>
<proteinExistence type="predicted"/>
<gene>
    <name evidence="2" type="ORF">CONPUDRAFT_169001</name>
</gene>
<dbReference type="RefSeq" id="XP_007773686.1">
    <property type="nucleotide sequence ID" value="XM_007775496.1"/>
</dbReference>
<feature type="compositionally biased region" description="Basic and acidic residues" evidence="1">
    <location>
        <begin position="610"/>
        <end position="657"/>
    </location>
</feature>
<feature type="region of interest" description="Disordered" evidence="1">
    <location>
        <begin position="293"/>
        <end position="679"/>
    </location>
</feature>
<evidence type="ECO:0000313" key="2">
    <source>
        <dbReference type="EMBL" id="EIW76472.1"/>
    </source>
</evidence>
<accession>A0A5M3MB75</accession>
<dbReference type="EMBL" id="JH711586">
    <property type="protein sequence ID" value="EIW76472.1"/>
    <property type="molecule type" value="Genomic_DNA"/>
</dbReference>
<sequence>MKPISEHVSPALTREDGVLNNAQPSFRLPLSRSYVDGARALGTERDRLQVTSSQYKRSLHRSDLILYQTLLCCRTDHAVFTTSTLWCTTRTLLFTRLLRTLAYKVLCNALSLGTEQGSTIQIPTSSSSPSPQKTDSQLSVLPYVRFSFLYSSEDIMKFISPTSVALAVAFSGSVAQGLTIPGSDGALVARGGDGGYGGGGECYNPCYDQCYEPCGGSGKYNKRGGDGGCKKKYYAKRGGDGGKECYPKHHKCHGKKYDKRGGDEGECQPKCYGKKYDKRGGDGGCYGKKYDKRGGDEGKQDEGKKGAGANYNADVGYNKQNADKNQLDHKKQDAVKDKAYNKNKDIDLDYDKDKENVEHHHDADEKHDHNDKNKNNAINAGSVFGKLGLGKRGGDEGGKGGSGNFANKFGAFNNEKNNKDKNAKHTDDDYAKNKDKEHLKLKVGDQENAKDKEAAQNEADRLKNQKAKDENLKAKENLHARGGDESGGFGGAFDNDADFNNKDNKLNDANNKKNKAVKDKEYNKDKVLELHNNKDKENAKKNHDKNVLNQNDEKVKSNKFNQDSDFGDGFGKGFNKRGGDDFGDIGSFDNNADIFDNNKDKKNKQQSNEKNNEAFNKDKENNDIKIKDQENVKDKAAEQAAADKKKKAKDQDQKLKQDSFFGNDGFGGKGFEKRGGDESDGLDLGSFDFDLEGLQGLGLEDELGSELGGYNRA</sequence>
<evidence type="ECO:0000256" key="1">
    <source>
        <dbReference type="SAM" id="MobiDB-lite"/>
    </source>
</evidence>
<name>A0A5M3MB75_CONPW</name>
<comment type="caution">
    <text evidence="2">The sequence shown here is derived from an EMBL/GenBank/DDBJ whole genome shotgun (WGS) entry which is preliminary data.</text>
</comment>
<feature type="compositionally biased region" description="Low complexity" evidence="1">
    <location>
        <begin position="404"/>
        <end position="415"/>
    </location>
</feature>
<feature type="compositionally biased region" description="Basic and acidic residues" evidence="1">
    <location>
        <begin position="516"/>
        <end position="556"/>
    </location>
</feature>
<reference evidence="3" key="1">
    <citation type="journal article" date="2012" name="Science">
        <title>The Paleozoic origin of enzymatic lignin decomposition reconstructed from 31 fungal genomes.</title>
        <authorList>
            <person name="Floudas D."/>
            <person name="Binder M."/>
            <person name="Riley R."/>
            <person name="Barry K."/>
            <person name="Blanchette R.A."/>
            <person name="Henrissat B."/>
            <person name="Martinez A.T."/>
            <person name="Otillar R."/>
            <person name="Spatafora J.W."/>
            <person name="Yadav J.S."/>
            <person name="Aerts A."/>
            <person name="Benoit I."/>
            <person name="Boyd A."/>
            <person name="Carlson A."/>
            <person name="Copeland A."/>
            <person name="Coutinho P.M."/>
            <person name="de Vries R.P."/>
            <person name="Ferreira P."/>
            <person name="Findley K."/>
            <person name="Foster B."/>
            <person name="Gaskell J."/>
            <person name="Glotzer D."/>
            <person name="Gorecki P."/>
            <person name="Heitman J."/>
            <person name="Hesse C."/>
            <person name="Hori C."/>
            <person name="Igarashi K."/>
            <person name="Jurgens J.A."/>
            <person name="Kallen N."/>
            <person name="Kersten P."/>
            <person name="Kohler A."/>
            <person name="Kuees U."/>
            <person name="Kumar T.K.A."/>
            <person name="Kuo A."/>
            <person name="LaButti K."/>
            <person name="Larrondo L.F."/>
            <person name="Lindquist E."/>
            <person name="Ling A."/>
            <person name="Lombard V."/>
            <person name="Lucas S."/>
            <person name="Lundell T."/>
            <person name="Martin R."/>
            <person name="McLaughlin D.J."/>
            <person name="Morgenstern I."/>
            <person name="Morin E."/>
            <person name="Murat C."/>
            <person name="Nagy L.G."/>
            <person name="Nolan M."/>
            <person name="Ohm R.A."/>
            <person name="Patyshakuliyeva A."/>
            <person name="Rokas A."/>
            <person name="Ruiz-Duenas F.J."/>
            <person name="Sabat G."/>
            <person name="Salamov A."/>
            <person name="Samejima M."/>
            <person name="Schmutz J."/>
            <person name="Slot J.C."/>
            <person name="St John F."/>
            <person name="Stenlid J."/>
            <person name="Sun H."/>
            <person name="Sun S."/>
            <person name="Syed K."/>
            <person name="Tsang A."/>
            <person name="Wiebenga A."/>
            <person name="Young D."/>
            <person name="Pisabarro A."/>
            <person name="Eastwood D.C."/>
            <person name="Martin F."/>
            <person name="Cullen D."/>
            <person name="Grigoriev I.V."/>
            <person name="Hibbett D.S."/>
        </authorList>
    </citation>
    <scope>NUCLEOTIDE SEQUENCE [LARGE SCALE GENOMIC DNA]</scope>
    <source>
        <strain evidence="3">RWD-64-598 SS2</strain>
    </source>
</reference>
<dbReference type="AlphaFoldDB" id="A0A5M3MB75"/>